<dbReference type="Pfam" id="PF00202">
    <property type="entry name" value="Aminotran_3"/>
    <property type="match status" value="1"/>
</dbReference>
<evidence type="ECO:0000313" key="4">
    <source>
        <dbReference type="EMBL" id="KZM71639.1"/>
    </source>
</evidence>
<dbReference type="PANTHER" id="PTHR43094">
    <property type="entry name" value="AMINOTRANSFERASE"/>
    <property type="match status" value="1"/>
</dbReference>
<reference evidence="4 5" key="1">
    <citation type="submission" date="2016-04" db="EMBL/GenBank/DDBJ databases">
        <authorList>
            <person name="Evans L.H."/>
            <person name="Alamgir A."/>
            <person name="Owens N."/>
            <person name="Weber N.D."/>
            <person name="Virtaneva K."/>
            <person name="Barbian K."/>
            <person name="Babar A."/>
            <person name="Rosenke K."/>
        </authorList>
    </citation>
    <scope>NUCLEOTIDE SEQUENCE [LARGE SCALE GENOMIC DNA]</scope>
    <source>
        <strain evidence="4 5">IFM 0406</strain>
    </source>
</reference>
<protein>
    <recommendedName>
        <fullName evidence="6">Aminotransferase class III-fold pyridoxal phosphate-dependent enzyme</fullName>
    </recommendedName>
</protein>
<keyword evidence="2 3" id="KW-0663">Pyridoxal phosphate</keyword>
<proteinExistence type="inferred from homology"/>
<dbReference type="InterPro" id="IPR015424">
    <property type="entry name" value="PyrdxlP-dep_Trfase"/>
</dbReference>
<dbReference type="SUPFAM" id="SSF53383">
    <property type="entry name" value="PLP-dependent transferases"/>
    <property type="match status" value="1"/>
</dbReference>
<dbReference type="GO" id="GO:0030170">
    <property type="term" value="F:pyridoxal phosphate binding"/>
    <property type="evidence" value="ECO:0007669"/>
    <property type="project" value="InterPro"/>
</dbReference>
<keyword evidence="5" id="KW-1185">Reference proteome</keyword>
<dbReference type="InterPro" id="IPR005814">
    <property type="entry name" value="Aminotrans_3"/>
</dbReference>
<gene>
    <name evidence="4" type="ORF">AWN90_02630</name>
</gene>
<dbReference type="InterPro" id="IPR015422">
    <property type="entry name" value="PyrdxlP-dep_Trfase_small"/>
</dbReference>
<accession>A0A164KQT9</accession>
<dbReference type="Proteomes" id="UP000076512">
    <property type="component" value="Unassembled WGS sequence"/>
</dbReference>
<comment type="caution">
    <text evidence="4">The sequence shown here is derived from an EMBL/GenBank/DDBJ whole genome shotgun (WGS) entry which is preliminary data.</text>
</comment>
<comment type="similarity">
    <text evidence="1 3">Belongs to the class-III pyridoxal-phosphate-dependent aminotransferase family.</text>
</comment>
<sequence>MKRQLDTIAFAYRAQCTTEPLEELHEALHNLFGNSFTHHLFTNSGSEALEQAQRVAWCYHYARGDIRRRVVLAEIPSYHGITYAALSTSGHPVRWRALGTVPAPDREIFRHVEATGDRDERAGLSEWQAAISEIGDELAAVVVEPVGGASSGAAVCPEGTLRGIRRAANEVGAVVIADEVMTGFGRLGHWMPSMQNGLAPDIVAASKGLGAGYYPIGAVLVRPSIAETLEDQPDLGTFGHTMAGSPVAAATAVAVLKQLREGDLLASVRDRAPSLRQRLSDAVSECRFLGTPRGDGFLLAVPIIDNPRLWPRTRNLFLEHAARHDLLLYPAGVDTRTASVLIAPPLTSSSADIDELIIKATQTVMDFHAERTNS</sequence>
<dbReference type="Gene3D" id="3.40.640.10">
    <property type="entry name" value="Type I PLP-dependent aspartate aminotransferase-like (Major domain)"/>
    <property type="match status" value="1"/>
</dbReference>
<dbReference type="EMBL" id="LWGR01000012">
    <property type="protein sequence ID" value="KZM71639.1"/>
    <property type="molecule type" value="Genomic_DNA"/>
</dbReference>
<evidence type="ECO:0000256" key="1">
    <source>
        <dbReference type="ARBA" id="ARBA00008954"/>
    </source>
</evidence>
<dbReference type="PANTHER" id="PTHR43094:SF1">
    <property type="entry name" value="AMINOTRANSFERASE CLASS-III"/>
    <property type="match status" value="1"/>
</dbReference>
<evidence type="ECO:0000256" key="3">
    <source>
        <dbReference type="RuleBase" id="RU003560"/>
    </source>
</evidence>
<dbReference type="GO" id="GO:0008483">
    <property type="term" value="F:transaminase activity"/>
    <property type="evidence" value="ECO:0007669"/>
    <property type="project" value="InterPro"/>
</dbReference>
<organism evidence="4 5">
    <name type="scientific">Nocardia terpenica</name>
    <dbReference type="NCBI Taxonomy" id="455432"/>
    <lineage>
        <taxon>Bacteria</taxon>
        <taxon>Bacillati</taxon>
        <taxon>Actinomycetota</taxon>
        <taxon>Actinomycetes</taxon>
        <taxon>Mycobacteriales</taxon>
        <taxon>Nocardiaceae</taxon>
        <taxon>Nocardia</taxon>
    </lineage>
</organism>
<dbReference type="InterPro" id="IPR015421">
    <property type="entry name" value="PyrdxlP-dep_Trfase_major"/>
</dbReference>
<dbReference type="AlphaFoldDB" id="A0A164KQT9"/>
<evidence type="ECO:0008006" key="6">
    <source>
        <dbReference type="Google" id="ProtNLM"/>
    </source>
</evidence>
<evidence type="ECO:0000313" key="5">
    <source>
        <dbReference type="Proteomes" id="UP000076512"/>
    </source>
</evidence>
<name>A0A164KQT9_9NOCA</name>
<evidence type="ECO:0000256" key="2">
    <source>
        <dbReference type="ARBA" id="ARBA00022898"/>
    </source>
</evidence>
<dbReference type="InterPro" id="IPR049704">
    <property type="entry name" value="Aminotrans_3_PPA_site"/>
</dbReference>
<dbReference type="STRING" id="455432.AWN90_02630"/>
<dbReference type="Gene3D" id="3.90.1150.10">
    <property type="entry name" value="Aspartate Aminotransferase, domain 1"/>
    <property type="match status" value="1"/>
</dbReference>
<dbReference type="PROSITE" id="PS00600">
    <property type="entry name" value="AA_TRANSFER_CLASS_3"/>
    <property type="match status" value="1"/>
</dbReference>